<protein>
    <submittedName>
        <fullName evidence="1">PE-PGRS family protein</fullName>
    </submittedName>
</protein>
<evidence type="ECO:0000313" key="1">
    <source>
        <dbReference type="EMBL" id="MPY30724.1"/>
    </source>
</evidence>
<dbReference type="OrthoDB" id="3543532at2"/>
<name>A0A5N8V9I0_9ACTN</name>
<comment type="caution">
    <text evidence="1">The sequence shown here is derived from an EMBL/GenBank/DDBJ whole genome shotgun (WGS) entry which is preliminary data.</text>
</comment>
<dbReference type="EMBL" id="VJZD01000012">
    <property type="protein sequence ID" value="MPY30724.1"/>
    <property type="molecule type" value="Genomic_DNA"/>
</dbReference>
<dbReference type="RefSeq" id="WP_152885528.1">
    <property type="nucleotide sequence ID" value="NZ_VJZD01000012.1"/>
</dbReference>
<proteinExistence type="predicted"/>
<dbReference type="AlphaFoldDB" id="A0A5N8V9I0"/>
<evidence type="ECO:0000313" key="2">
    <source>
        <dbReference type="Proteomes" id="UP000325849"/>
    </source>
</evidence>
<reference evidence="1 2" key="1">
    <citation type="submission" date="2019-07" db="EMBL/GenBank/DDBJ databases">
        <title>New species of Amycolatopsis and Streptomyces.</title>
        <authorList>
            <person name="Duangmal K."/>
            <person name="Teo W.F.A."/>
            <person name="Lipun K."/>
        </authorList>
    </citation>
    <scope>NUCLEOTIDE SEQUENCE [LARGE SCALE GENOMIC DNA]</scope>
    <source>
        <strain evidence="1 2">NBRC 109810</strain>
    </source>
</reference>
<keyword evidence="2" id="KW-1185">Reference proteome</keyword>
<sequence length="471" mass="50589">MHAPQCLKQLPWSGTERVRPGVHLHAMENIGMRMVNPDDLDQLAKLLDGRGGLGDRIDEAFKRAAALGVADKLTPLRPMRSWVAETAPDLRKRANLAREDQLFVRGHRETYSEWLARIEAHYLAEIPGAKGIGENNIDEFLNGVSDATGVIKIGGTTIVSGAALGNVFLKNSWHQGMLRQGIESPWWRAEGAGALRSRFGTALRNLPAGEIRSLGAPGSWLPGQLGSLFAGNSLYQNVTEIPFTTSWRAGMFGRTWDSFRSLPLVRSPAVTKGIDFIVGSDALAAKYGGLTHSGAWATRAGHTDLFRVFRTVGYLQKLKNSQPAVISAGKIASPFLKGLGAAIRTGGFLRTVSIGEGALSTGISLANVWAQGDPVSAFKEKGAGYVADVTEACFNASLTWAMVSPNPISIGATIGTGLIYGGAKVVEHWDDIKKGSARAARRVGKMMSEAANCLARNVKSNTRAVNPMNWF</sequence>
<accession>A0A5N8V9I0</accession>
<organism evidence="1 2">
    <name type="scientific">Streptomyces adustus</name>
    <dbReference type="NCBI Taxonomy" id="1609272"/>
    <lineage>
        <taxon>Bacteria</taxon>
        <taxon>Bacillati</taxon>
        <taxon>Actinomycetota</taxon>
        <taxon>Actinomycetes</taxon>
        <taxon>Kitasatosporales</taxon>
        <taxon>Streptomycetaceae</taxon>
        <taxon>Streptomyces</taxon>
    </lineage>
</organism>
<dbReference type="Proteomes" id="UP000325849">
    <property type="component" value="Unassembled WGS sequence"/>
</dbReference>
<gene>
    <name evidence="1" type="ORF">FNH09_05160</name>
</gene>